<dbReference type="SUPFAM" id="SSF50242">
    <property type="entry name" value="TIMP-like"/>
    <property type="match status" value="1"/>
</dbReference>
<gene>
    <name evidence="2" type="ORF">ACFSYC_17555</name>
</gene>
<reference evidence="3" key="1">
    <citation type="journal article" date="2019" name="Int. J. Syst. Evol. Microbiol.">
        <title>The Global Catalogue of Microorganisms (GCM) 10K type strain sequencing project: providing services to taxonomists for standard genome sequencing and annotation.</title>
        <authorList>
            <consortium name="The Broad Institute Genomics Platform"/>
            <consortium name="The Broad Institute Genome Sequencing Center for Infectious Disease"/>
            <person name="Wu L."/>
            <person name="Ma J."/>
        </authorList>
    </citation>
    <scope>NUCLEOTIDE SEQUENCE [LARGE SCALE GENOMIC DNA]</scope>
    <source>
        <strain evidence="3">KCTC 52232</strain>
    </source>
</reference>
<dbReference type="Gene3D" id="2.20.110.10">
    <property type="entry name" value="Histone H3 K4-specific methyltransferase SET7/9 N-terminal domain"/>
    <property type="match status" value="1"/>
</dbReference>
<protein>
    <recommendedName>
        <fullName evidence="4">Antitoxin component YwqK of YwqJK toxin-antitoxin module</fullName>
    </recommendedName>
</protein>
<comment type="caution">
    <text evidence="2">The sequence shown here is derived from an EMBL/GenBank/DDBJ whole genome shotgun (WGS) entry which is preliminary data.</text>
</comment>
<feature type="signal peptide" evidence="1">
    <location>
        <begin position="1"/>
        <end position="18"/>
    </location>
</feature>
<sequence length="372" mass="42869">MKILFTIAILLSAVKAMACMCSPLPEFKTTEDLKIYDFIALVDIKELAPMANFGLRADGDIKINVIELVKGKATNLAVDPSFNSSCALSFKEAEQWLFFGVLRNNRIEVSMCTYTMRYRQVSGLREWWHFNGLKELDVLRSIFNTKVLTGNRAKVLYPNGKVEIEQSFKNGKLNGLRKIYMPDGNLYITEQFKNGKRVGERKSFFASGQLSQETVYKDDWIFKNIRYQFVNDGKPKESGMHDIELIVNPEKYPDEIRRWTDSLRSVATSIAFEQVFANDGRSYSINQYFPNKKIAGQISLDWNKQIYESTGFNEEGKVVIHTIRDKNADQEKEQETRPDGTLRELNNKCHLCRIYFDASRLPEATPEKIIIQ</sequence>
<keyword evidence="1" id="KW-0732">Signal</keyword>
<dbReference type="InterPro" id="IPR008993">
    <property type="entry name" value="TIMP-like_OB-fold"/>
</dbReference>
<evidence type="ECO:0000313" key="3">
    <source>
        <dbReference type="Proteomes" id="UP001597601"/>
    </source>
</evidence>
<evidence type="ECO:0000256" key="1">
    <source>
        <dbReference type="SAM" id="SignalP"/>
    </source>
</evidence>
<name>A0ABW5XU79_9SPHI</name>
<proteinExistence type="predicted"/>
<dbReference type="Pfam" id="PF07661">
    <property type="entry name" value="MORN_2"/>
    <property type="match status" value="3"/>
</dbReference>
<feature type="chain" id="PRO_5046676658" description="Antitoxin component YwqK of YwqJK toxin-antitoxin module" evidence="1">
    <location>
        <begin position="19"/>
        <end position="372"/>
    </location>
</feature>
<organism evidence="2 3">
    <name type="scientific">Mucilaginibacter antarcticus</name>
    <dbReference type="NCBI Taxonomy" id="1855725"/>
    <lineage>
        <taxon>Bacteria</taxon>
        <taxon>Pseudomonadati</taxon>
        <taxon>Bacteroidota</taxon>
        <taxon>Sphingobacteriia</taxon>
        <taxon>Sphingobacteriales</taxon>
        <taxon>Sphingobacteriaceae</taxon>
        <taxon>Mucilaginibacter</taxon>
    </lineage>
</organism>
<evidence type="ECO:0000313" key="2">
    <source>
        <dbReference type="EMBL" id="MFD2866506.1"/>
    </source>
</evidence>
<dbReference type="SUPFAM" id="SSF82185">
    <property type="entry name" value="Histone H3 K4-specific methyltransferase SET7/9 N-terminal domain"/>
    <property type="match status" value="1"/>
</dbReference>
<dbReference type="Proteomes" id="UP001597601">
    <property type="component" value="Unassembled WGS sequence"/>
</dbReference>
<accession>A0ABW5XU79</accession>
<keyword evidence="3" id="KW-1185">Reference proteome</keyword>
<dbReference type="RefSeq" id="WP_377130148.1">
    <property type="nucleotide sequence ID" value="NZ_JBHUHN010000001.1"/>
</dbReference>
<dbReference type="InterPro" id="IPR011652">
    <property type="entry name" value="MORN_2"/>
</dbReference>
<evidence type="ECO:0008006" key="4">
    <source>
        <dbReference type="Google" id="ProtNLM"/>
    </source>
</evidence>
<dbReference type="EMBL" id="JBHUON010000028">
    <property type="protein sequence ID" value="MFD2866506.1"/>
    <property type="molecule type" value="Genomic_DNA"/>
</dbReference>